<sequence>MPFITQYNCGKILRSVDYQKIDPKHFNQLYKQNIWILSYKEQAWLASAKLLFDDPSAFLKEAYVKNSPIDTKKFVYEGNNPAYHEDKNCDRIKSNYNNFEIPQEIIHKGDREIERFRKWFKSNHKLYEDNQNRFLSRLQATFFLQNPPNKVTGSNSGIVEFNDVNISTLEDEIDQLMEQAKLFYFKSDVHQNTIDINGNRSFFVAKSAKKDSIIYIWHNSYKEKLKEKLMHYFRVKLNPDLEFSGKLLQTLNFRECNQCCCSIDFSKLAL</sequence>
<dbReference type="Proteomes" id="UP000028073">
    <property type="component" value="Unassembled WGS sequence"/>
</dbReference>
<reference evidence="1 2" key="1">
    <citation type="submission" date="2014-06" db="EMBL/GenBank/DDBJ databases">
        <title>Whole Genome Sequences of Three Symbiotic Endozoicomonas Bacteria.</title>
        <authorList>
            <person name="Neave M.J."/>
            <person name="Apprill A."/>
            <person name="Voolstra C.R."/>
        </authorList>
    </citation>
    <scope>NUCLEOTIDE SEQUENCE [LARGE SCALE GENOMIC DNA]</scope>
    <source>
        <strain evidence="1 2">DSM 25634</strain>
    </source>
</reference>
<protein>
    <submittedName>
        <fullName evidence="1">Uncharacterized protein</fullName>
    </submittedName>
</protein>
<organism evidence="1 2">
    <name type="scientific">Endozoicomonas numazuensis</name>
    <dbReference type="NCBI Taxonomy" id="1137799"/>
    <lineage>
        <taxon>Bacteria</taxon>
        <taxon>Pseudomonadati</taxon>
        <taxon>Pseudomonadota</taxon>
        <taxon>Gammaproteobacteria</taxon>
        <taxon>Oceanospirillales</taxon>
        <taxon>Endozoicomonadaceae</taxon>
        <taxon>Endozoicomonas</taxon>
    </lineage>
</organism>
<gene>
    <name evidence="1" type="ORF">GZ78_29275</name>
</gene>
<dbReference type="eggNOG" id="ENOG5033FDB">
    <property type="taxonomic scope" value="Bacteria"/>
</dbReference>
<evidence type="ECO:0000313" key="2">
    <source>
        <dbReference type="Proteomes" id="UP000028073"/>
    </source>
</evidence>
<dbReference type="EMBL" id="JOKH01000025">
    <property type="protein sequence ID" value="KEQ11218.1"/>
    <property type="molecule type" value="Genomic_DNA"/>
</dbReference>
<accession>A0A081MYE5</accession>
<name>A0A081MYE5_9GAMM</name>
<dbReference type="AlphaFoldDB" id="A0A081MYE5"/>
<evidence type="ECO:0000313" key="1">
    <source>
        <dbReference type="EMBL" id="KEQ11218.1"/>
    </source>
</evidence>
<keyword evidence="2" id="KW-1185">Reference proteome</keyword>
<comment type="caution">
    <text evidence="1">The sequence shown here is derived from an EMBL/GenBank/DDBJ whole genome shotgun (WGS) entry which is preliminary data.</text>
</comment>
<proteinExistence type="predicted"/>
<dbReference type="RefSeq" id="WP_034843446.1">
    <property type="nucleotide sequence ID" value="NZ_JOKH01000025.1"/>
</dbReference>